<feature type="region of interest" description="Disordered" evidence="1">
    <location>
        <begin position="146"/>
        <end position="176"/>
    </location>
</feature>
<sequence length="210" mass="24560">MPKSICVVPGYAVILPIISQEHEQTHDEQLKFNNDNDTVKNIENRKTPERRWKCPTCKFNRNAHYRDSGGEERAAGLSTAEQRQDPSFSDQSYQHRQRTANYANKLKDRTSSYAMRKEKNYHHREDIVHEANPYFLKIFIVPSTPNKEQPNQNLRKNKDHVKKYGKTIGSSQNNKDSRRRVMIKCEADISMGCHGNCELNQDYCEQDKDE</sequence>
<reference evidence="2 3" key="1">
    <citation type="journal article" date="2022" name="Nat. Ecol. Evol.">
        <title>A masculinizing supergene underlies an exaggerated male reproductive morph in a spider.</title>
        <authorList>
            <person name="Hendrickx F."/>
            <person name="De Corte Z."/>
            <person name="Sonet G."/>
            <person name="Van Belleghem S.M."/>
            <person name="Kostlbacher S."/>
            <person name="Vangestel C."/>
        </authorList>
    </citation>
    <scope>NUCLEOTIDE SEQUENCE [LARGE SCALE GENOMIC DNA]</scope>
    <source>
        <strain evidence="2">W744_W776</strain>
    </source>
</reference>
<feature type="compositionally biased region" description="Basic and acidic residues" evidence="1">
    <location>
        <begin position="64"/>
        <end position="74"/>
    </location>
</feature>
<dbReference type="AlphaFoldDB" id="A0AAV6U7K1"/>
<proteinExistence type="predicted"/>
<evidence type="ECO:0000313" key="2">
    <source>
        <dbReference type="EMBL" id="KAG8179813.1"/>
    </source>
</evidence>
<feature type="compositionally biased region" description="Polar residues" evidence="1">
    <location>
        <begin position="79"/>
        <end position="101"/>
    </location>
</feature>
<feature type="region of interest" description="Disordered" evidence="1">
    <location>
        <begin position="63"/>
        <end position="101"/>
    </location>
</feature>
<keyword evidence="3" id="KW-1185">Reference proteome</keyword>
<organism evidence="2 3">
    <name type="scientific">Oedothorax gibbosus</name>
    <dbReference type="NCBI Taxonomy" id="931172"/>
    <lineage>
        <taxon>Eukaryota</taxon>
        <taxon>Metazoa</taxon>
        <taxon>Ecdysozoa</taxon>
        <taxon>Arthropoda</taxon>
        <taxon>Chelicerata</taxon>
        <taxon>Arachnida</taxon>
        <taxon>Araneae</taxon>
        <taxon>Araneomorphae</taxon>
        <taxon>Entelegynae</taxon>
        <taxon>Araneoidea</taxon>
        <taxon>Linyphiidae</taxon>
        <taxon>Erigoninae</taxon>
        <taxon>Oedothorax</taxon>
    </lineage>
</organism>
<feature type="compositionally biased region" description="Basic residues" evidence="1">
    <location>
        <begin position="155"/>
        <end position="165"/>
    </location>
</feature>
<dbReference type="EMBL" id="JAFNEN010000601">
    <property type="protein sequence ID" value="KAG8179813.1"/>
    <property type="molecule type" value="Genomic_DNA"/>
</dbReference>
<name>A0AAV6U7K1_9ARAC</name>
<gene>
    <name evidence="2" type="ORF">JTE90_025980</name>
</gene>
<accession>A0AAV6U7K1</accession>
<dbReference type="Proteomes" id="UP000827092">
    <property type="component" value="Unassembled WGS sequence"/>
</dbReference>
<evidence type="ECO:0000313" key="3">
    <source>
        <dbReference type="Proteomes" id="UP000827092"/>
    </source>
</evidence>
<protein>
    <submittedName>
        <fullName evidence="2">Uncharacterized protein</fullName>
    </submittedName>
</protein>
<comment type="caution">
    <text evidence="2">The sequence shown here is derived from an EMBL/GenBank/DDBJ whole genome shotgun (WGS) entry which is preliminary data.</text>
</comment>
<evidence type="ECO:0000256" key="1">
    <source>
        <dbReference type="SAM" id="MobiDB-lite"/>
    </source>
</evidence>